<dbReference type="Gene3D" id="1.10.357.10">
    <property type="entry name" value="Tetracycline Repressor, domain 2"/>
    <property type="match status" value="1"/>
</dbReference>
<dbReference type="Pfam" id="PF17931">
    <property type="entry name" value="TetR_C_23"/>
    <property type="match status" value="1"/>
</dbReference>
<name>A0ABW2MTU4_9FLAO</name>
<dbReference type="RefSeq" id="WP_380217368.1">
    <property type="nucleotide sequence ID" value="NZ_JBHTBN010000003.1"/>
</dbReference>
<gene>
    <name evidence="2" type="ORF">ACFQO1_07470</name>
</gene>
<dbReference type="SUPFAM" id="SSF48498">
    <property type="entry name" value="Tetracyclin repressor-like, C-terminal domain"/>
    <property type="match status" value="1"/>
</dbReference>
<dbReference type="InterPro" id="IPR036271">
    <property type="entry name" value="Tet_transcr_reg_TetR-rel_C_sf"/>
</dbReference>
<comment type="caution">
    <text evidence="2">The sequence shown here is derived from an EMBL/GenBank/DDBJ whole genome shotgun (WGS) entry which is preliminary data.</text>
</comment>
<protein>
    <submittedName>
        <fullName evidence="2">TetR family transcriptional regulator C-terminal domain-containing protein</fullName>
    </submittedName>
</protein>
<dbReference type="Proteomes" id="UP001596415">
    <property type="component" value="Unassembled WGS sequence"/>
</dbReference>
<dbReference type="InterPro" id="IPR041673">
    <property type="entry name" value="TetR_C_23"/>
</dbReference>
<reference evidence="3" key="1">
    <citation type="journal article" date="2019" name="Int. J. Syst. Evol. Microbiol.">
        <title>The Global Catalogue of Microorganisms (GCM) 10K type strain sequencing project: providing services to taxonomists for standard genome sequencing and annotation.</title>
        <authorList>
            <consortium name="The Broad Institute Genomics Platform"/>
            <consortium name="The Broad Institute Genome Sequencing Center for Infectious Disease"/>
            <person name="Wu L."/>
            <person name="Ma J."/>
        </authorList>
    </citation>
    <scope>NUCLEOTIDE SEQUENCE [LARGE SCALE GENOMIC DNA]</scope>
    <source>
        <strain evidence="3">CGMCC 1.16306</strain>
    </source>
</reference>
<sequence>MAKNKKVTVAQLMTWYMDHVATQLCRPGSISNFAETHNFEAPLFYKHFDSFKELEQEIFKTLFETSLATLEESDEFALFGKKDKLLSFYFTFFENLSLNKEYIQFVLKDYGLSLETLSVLSPLREHFGNFVDMLELQELNINFSAIEPFQKATIRESAWIQFLFTLKFWLDDTSPDFEKTDVFIEKSLNTSLELIDTKALNNIIDLGKFLYKERFTR</sequence>
<evidence type="ECO:0000313" key="3">
    <source>
        <dbReference type="Proteomes" id="UP001596415"/>
    </source>
</evidence>
<evidence type="ECO:0000259" key="1">
    <source>
        <dbReference type="Pfam" id="PF17931"/>
    </source>
</evidence>
<organism evidence="2 3">
    <name type="scientific">Jejudonia soesokkakensis</name>
    <dbReference type="NCBI Taxonomy" id="1323432"/>
    <lineage>
        <taxon>Bacteria</taxon>
        <taxon>Pseudomonadati</taxon>
        <taxon>Bacteroidota</taxon>
        <taxon>Flavobacteriia</taxon>
        <taxon>Flavobacteriales</taxon>
        <taxon>Flavobacteriaceae</taxon>
        <taxon>Jejudonia</taxon>
    </lineage>
</organism>
<evidence type="ECO:0000313" key="2">
    <source>
        <dbReference type="EMBL" id="MFC7357522.1"/>
    </source>
</evidence>
<dbReference type="EMBL" id="JBHTBN010000003">
    <property type="protein sequence ID" value="MFC7357522.1"/>
    <property type="molecule type" value="Genomic_DNA"/>
</dbReference>
<accession>A0ABW2MTU4</accession>
<feature type="domain" description="Tetracyclin repressor-like C-terminal" evidence="1">
    <location>
        <begin position="84"/>
        <end position="210"/>
    </location>
</feature>
<proteinExistence type="predicted"/>
<keyword evidence="3" id="KW-1185">Reference proteome</keyword>